<feature type="transmembrane region" description="Helical" evidence="8">
    <location>
        <begin position="427"/>
        <end position="450"/>
    </location>
</feature>
<evidence type="ECO:0000256" key="6">
    <source>
        <dbReference type="ARBA" id="ARBA00022989"/>
    </source>
</evidence>
<evidence type="ECO:0000256" key="5">
    <source>
        <dbReference type="ARBA" id="ARBA00022842"/>
    </source>
</evidence>
<keyword evidence="11" id="KW-1185">Reference proteome</keyword>
<evidence type="ECO:0000313" key="10">
    <source>
        <dbReference type="EMBL" id="QTR50417.1"/>
    </source>
</evidence>
<comment type="function">
    <text evidence="8">Acts as a magnesium transporter.</text>
</comment>
<keyword evidence="6 8" id="KW-1133">Transmembrane helix</keyword>
<dbReference type="SUPFAM" id="SSF161093">
    <property type="entry name" value="MgtE membrane domain-like"/>
    <property type="match status" value="1"/>
</dbReference>
<accession>A0ABX7X558</accession>
<dbReference type="CDD" id="cd04606">
    <property type="entry name" value="CBS_pair_Mg_transporter"/>
    <property type="match status" value="1"/>
</dbReference>
<keyword evidence="4 8" id="KW-0812">Transmembrane</keyword>
<evidence type="ECO:0000256" key="1">
    <source>
        <dbReference type="ARBA" id="ARBA00004141"/>
    </source>
</evidence>
<dbReference type="Proteomes" id="UP000672027">
    <property type="component" value="Chromosome"/>
</dbReference>
<keyword evidence="5 8" id="KW-0460">Magnesium</keyword>
<evidence type="ECO:0000256" key="8">
    <source>
        <dbReference type="RuleBase" id="RU362011"/>
    </source>
</evidence>
<dbReference type="Pfam" id="PF01769">
    <property type="entry name" value="MgtE"/>
    <property type="match status" value="1"/>
</dbReference>
<feature type="transmembrane region" description="Helical" evidence="8">
    <location>
        <begin position="317"/>
        <end position="341"/>
    </location>
</feature>
<dbReference type="InterPro" id="IPR038076">
    <property type="entry name" value="MgtE_N_sf"/>
</dbReference>
<name>A0ABX7X558_9GAMM</name>
<dbReference type="InterPro" id="IPR006667">
    <property type="entry name" value="SLC41_membr_dom"/>
</dbReference>
<dbReference type="Gene3D" id="3.10.580.10">
    <property type="entry name" value="CBS-domain"/>
    <property type="match status" value="1"/>
</dbReference>
<evidence type="ECO:0000313" key="11">
    <source>
        <dbReference type="Proteomes" id="UP000672027"/>
    </source>
</evidence>
<comment type="similarity">
    <text evidence="2 8">Belongs to the SLC41A transporter family.</text>
</comment>
<gene>
    <name evidence="10" type="primary">mgtE</name>
    <name evidence="10" type="ORF">J8380_02195</name>
</gene>
<keyword evidence="8" id="KW-1003">Cell membrane</keyword>
<dbReference type="InterPro" id="IPR046342">
    <property type="entry name" value="CBS_dom_sf"/>
</dbReference>
<proteinExistence type="inferred from homology"/>
<dbReference type="Gene3D" id="1.25.60.10">
    <property type="entry name" value="MgtE N-terminal domain-like"/>
    <property type="match status" value="1"/>
</dbReference>
<dbReference type="SUPFAM" id="SSF54631">
    <property type="entry name" value="CBS-domain pair"/>
    <property type="match status" value="1"/>
</dbReference>
<evidence type="ECO:0000256" key="3">
    <source>
        <dbReference type="ARBA" id="ARBA00022448"/>
    </source>
</evidence>
<dbReference type="PANTHER" id="PTHR43773">
    <property type="entry name" value="MAGNESIUM TRANSPORTER MGTE"/>
    <property type="match status" value="1"/>
</dbReference>
<feature type="transmembrane region" description="Helical" evidence="8">
    <location>
        <begin position="362"/>
        <end position="384"/>
    </location>
</feature>
<keyword evidence="7 8" id="KW-0472">Membrane</keyword>
<feature type="domain" description="Magnesium transporter MgtE intracellular" evidence="9">
    <location>
        <begin position="35"/>
        <end position="138"/>
    </location>
</feature>
<evidence type="ECO:0000259" key="9">
    <source>
        <dbReference type="SMART" id="SM00924"/>
    </source>
</evidence>
<dbReference type="InterPro" id="IPR036739">
    <property type="entry name" value="SLC41_membr_dom_sf"/>
</dbReference>
<sequence length="451" mass="49452">MTQPITEKAFDPIALVMKLHSRHDAAGIRAFLHDQDEAKVADLLESLPSRQRQYVWELIPSACQAAVLEEMDDGVRNNLLEDLPEASAVLAISAMDDDELVDVLESVSDELADAVLRSLSMDERVAIEQRMAWPEDSAGRYMDTEWIAVRADVTLEVVARYLKRLDELPPYTDGLMVVDRAGYYQGKLSLRRLLTAPDDRLVLDVMQADADKVEVRGLSEDWVDWFENREVESLAVVDADNKLIGRITVGDALDIVREQADHQVMHMAGLDENEDLFAPIIPSARRRMFWLGINLMTAFLASWVIGQFEATLEKVVALAVLMPIVASMGGIAGSQTLTLAIRGLALGQISSANTRWLALKEISIAGINGLVWSVVVGAIAWVWFQESTIALVLGCAMIINHFAAAVAGISVPLVMNRMGIDPALSGSVILTTVTDVVGFMSFLGLATLLLL</sequence>
<dbReference type="Gene3D" id="1.10.357.20">
    <property type="entry name" value="SLC41 divalent cation transporters, integral membrane domain"/>
    <property type="match status" value="1"/>
</dbReference>
<dbReference type="RefSeq" id="WP_210227930.1">
    <property type="nucleotide sequence ID" value="NZ_CP072800.1"/>
</dbReference>
<dbReference type="NCBIfam" id="TIGR00400">
    <property type="entry name" value="mgtE"/>
    <property type="match status" value="1"/>
</dbReference>
<dbReference type="SMART" id="SM00924">
    <property type="entry name" value="MgtE_N"/>
    <property type="match status" value="1"/>
</dbReference>
<comment type="subcellular location">
    <subcellularLocation>
        <location evidence="8">Cell membrane</location>
        <topology evidence="8">Multi-pass membrane protein</topology>
    </subcellularLocation>
    <subcellularLocation>
        <location evidence="1">Membrane</location>
        <topology evidence="1">Multi-pass membrane protein</topology>
    </subcellularLocation>
</comment>
<dbReference type="EMBL" id="CP072800">
    <property type="protein sequence ID" value="QTR50417.1"/>
    <property type="molecule type" value="Genomic_DNA"/>
</dbReference>
<feature type="transmembrane region" description="Helical" evidence="8">
    <location>
        <begin position="288"/>
        <end position="305"/>
    </location>
</feature>
<keyword evidence="3 8" id="KW-0813">Transport</keyword>
<dbReference type="PANTHER" id="PTHR43773:SF1">
    <property type="entry name" value="MAGNESIUM TRANSPORTER MGTE"/>
    <property type="match status" value="1"/>
</dbReference>
<comment type="subunit">
    <text evidence="8">Homodimer.</text>
</comment>
<dbReference type="InterPro" id="IPR006669">
    <property type="entry name" value="MgtE_transporter"/>
</dbReference>
<organism evidence="10 11">
    <name type="scientific">Candidatus Thiothrix anitrata</name>
    <dbReference type="NCBI Taxonomy" id="2823902"/>
    <lineage>
        <taxon>Bacteria</taxon>
        <taxon>Pseudomonadati</taxon>
        <taxon>Pseudomonadota</taxon>
        <taxon>Gammaproteobacteria</taxon>
        <taxon>Thiotrichales</taxon>
        <taxon>Thiotrichaceae</taxon>
        <taxon>Thiothrix</taxon>
    </lineage>
</organism>
<dbReference type="SUPFAM" id="SSF158791">
    <property type="entry name" value="MgtE N-terminal domain-like"/>
    <property type="match status" value="1"/>
</dbReference>
<feature type="transmembrane region" description="Helical" evidence="8">
    <location>
        <begin position="390"/>
        <end position="415"/>
    </location>
</feature>
<protein>
    <recommendedName>
        <fullName evidence="8">Magnesium transporter MgtE</fullName>
    </recommendedName>
</protein>
<evidence type="ECO:0000256" key="4">
    <source>
        <dbReference type="ARBA" id="ARBA00022692"/>
    </source>
</evidence>
<keyword evidence="8" id="KW-0479">Metal-binding</keyword>
<dbReference type="InterPro" id="IPR006668">
    <property type="entry name" value="Mg_transptr_MgtE_intracell_dom"/>
</dbReference>
<evidence type="ECO:0000256" key="2">
    <source>
        <dbReference type="ARBA" id="ARBA00009749"/>
    </source>
</evidence>
<reference evidence="10 11" key="1">
    <citation type="submission" date="2021-04" db="EMBL/GenBank/DDBJ databases">
        <title>Genomics, taxonomy and metabolism of representatives of sulfur bacteria of the genus Thiothrix: Thiothrix fructosivorans QT, Thiothrix unzii A1T and three new species, Thiothrix subterranea sp. nov., Thiothrix litoralis sp. nov. and 'Candidatus Thiothrix anitrata' sp. nov.</title>
        <authorList>
            <person name="Ravin N.V."/>
            <person name="Smolyakov D."/>
            <person name="Rudenko T.S."/>
            <person name="Mardanov A.V."/>
            <person name="Beletsky A.V."/>
            <person name="Markov N.D."/>
            <person name="Fomenkov A.I."/>
            <person name="Roberts R.J."/>
            <person name="Karnachuk O.V."/>
            <person name="Novikov A."/>
            <person name="Grabovich M.Y."/>
        </authorList>
    </citation>
    <scope>NUCLEOTIDE SEQUENCE [LARGE SCALE GENOMIC DNA]</scope>
    <source>
        <strain evidence="10 11">A52</strain>
    </source>
</reference>
<dbReference type="Pfam" id="PF03448">
    <property type="entry name" value="MgtE_N"/>
    <property type="match status" value="1"/>
</dbReference>
<evidence type="ECO:0000256" key="7">
    <source>
        <dbReference type="ARBA" id="ARBA00023136"/>
    </source>
</evidence>